<dbReference type="Pfam" id="PF07690">
    <property type="entry name" value="MFS_1"/>
    <property type="match status" value="1"/>
</dbReference>
<keyword evidence="2" id="KW-0813">Transport</keyword>
<feature type="transmembrane region" description="Helical" evidence="5">
    <location>
        <begin position="185"/>
        <end position="205"/>
    </location>
</feature>
<dbReference type="InterPro" id="IPR036259">
    <property type="entry name" value="MFS_trans_sf"/>
</dbReference>
<proteinExistence type="predicted"/>
<sequence length="499" mass="54221">MGNCLGCPDRPPRKSGAPALLTAADAELSAASERLSADEGDTYWSESWTFFTNHQSLMWCYFFDGFEWYTYSYVVPYISVAVFQGHDTSAWLAWGVPFFIAPIGGILFGHVGDFCGRKVSTVAAGCGLVVGTMGQGLTPVFSAWSVPWLLFFRAVQGISYGGKLSIGDVYLCEAAGPTITAMSRVVAVIPWHMGFLALSLIVLPLEKALSLPQMQRWGWRIPFITSSLLSCVSLTYFAIHAKESPAFQKHLFNEVDELESKAQEDPDVVGQDATQNASVVPQNSVSTAAFVQRTWKQGVLLIGGMTMEFAYQALAYNFLKNWMSQYCGLSPLYAGVLNLGAQVLTMPGCIFGLYLADTIGLQMVGAMASGYGIILSLPLYLAPYSSPSNAFIVVGIESLGLGVMLSLTMCLKIWCCDLFPVEVRGRGTGLYTTIAFLNAGVAPAICTGYWLAPALYLLAASGVSFVSFLLCILSHRNYAAEKGEDQFWVKVSYARDKLD</sequence>
<organism evidence="7">
    <name type="scientific">Eutreptiella gymnastica</name>
    <dbReference type="NCBI Taxonomy" id="73025"/>
    <lineage>
        <taxon>Eukaryota</taxon>
        <taxon>Discoba</taxon>
        <taxon>Euglenozoa</taxon>
        <taxon>Euglenida</taxon>
        <taxon>Spirocuta</taxon>
        <taxon>Euglenophyceae</taxon>
        <taxon>Eutreptiales</taxon>
        <taxon>Eutreptiaceae</taxon>
        <taxon>Eutreptiella</taxon>
    </lineage>
</organism>
<dbReference type="PANTHER" id="PTHR43528">
    <property type="entry name" value="ALPHA-KETOGLUTARATE PERMEASE"/>
    <property type="match status" value="1"/>
</dbReference>
<dbReference type="InterPro" id="IPR051084">
    <property type="entry name" value="H+-coupled_symporters"/>
</dbReference>
<evidence type="ECO:0000256" key="1">
    <source>
        <dbReference type="ARBA" id="ARBA00004651"/>
    </source>
</evidence>
<evidence type="ECO:0000313" key="7">
    <source>
        <dbReference type="EMBL" id="CAE0814020.1"/>
    </source>
</evidence>
<dbReference type="InterPro" id="IPR020846">
    <property type="entry name" value="MFS_dom"/>
</dbReference>
<feature type="transmembrane region" description="Helical" evidence="5">
    <location>
        <begin position="299"/>
        <end position="319"/>
    </location>
</feature>
<feature type="transmembrane region" description="Helical" evidence="5">
    <location>
        <begin position="331"/>
        <end position="356"/>
    </location>
</feature>
<dbReference type="AlphaFoldDB" id="A0A7S4D2G6"/>
<dbReference type="PANTHER" id="PTHR43528:SF1">
    <property type="entry name" value="ALPHA-KETOGLUTARATE PERMEASE"/>
    <property type="match status" value="1"/>
</dbReference>
<dbReference type="GO" id="GO:0005886">
    <property type="term" value="C:plasma membrane"/>
    <property type="evidence" value="ECO:0007669"/>
    <property type="project" value="UniProtKB-SubCell"/>
</dbReference>
<evidence type="ECO:0000256" key="3">
    <source>
        <dbReference type="ARBA" id="ARBA00022475"/>
    </source>
</evidence>
<accession>A0A7S4D2G6</accession>
<dbReference type="SUPFAM" id="SSF103473">
    <property type="entry name" value="MFS general substrate transporter"/>
    <property type="match status" value="1"/>
</dbReference>
<keyword evidence="5" id="KW-0472">Membrane</keyword>
<keyword evidence="3" id="KW-1003">Cell membrane</keyword>
<evidence type="ECO:0000259" key="6">
    <source>
        <dbReference type="PROSITE" id="PS50850"/>
    </source>
</evidence>
<keyword evidence="4" id="KW-0769">Symport</keyword>
<name>A0A7S4D2G6_9EUGL</name>
<dbReference type="PROSITE" id="PS50850">
    <property type="entry name" value="MFS"/>
    <property type="match status" value="1"/>
</dbReference>
<feature type="domain" description="Major facilitator superfamily (MFS) profile" evidence="6">
    <location>
        <begin position="53"/>
        <end position="479"/>
    </location>
</feature>
<dbReference type="Gene3D" id="1.20.1250.20">
    <property type="entry name" value="MFS general substrate transporter like domains"/>
    <property type="match status" value="1"/>
</dbReference>
<protein>
    <recommendedName>
        <fullName evidence="6">Major facilitator superfamily (MFS) profile domain-containing protein</fullName>
    </recommendedName>
</protein>
<feature type="transmembrane region" description="Helical" evidence="5">
    <location>
        <begin position="68"/>
        <end position="85"/>
    </location>
</feature>
<gene>
    <name evidence="7" type="ORF">EGYM00163_LOCUS25173</name>
</gene>
<evidence type="ECO:0000256" key="5">
    <source>
        <dbReference type="SAM" id="Phobius"/>
    </source>
</evidence>
<feature type="transmembrane region" description="Helical" evidence="5">
    <location>
        <begin position="363"/>
        <end position="384"/>
    </location>
</feature>
<feature type="transmembrane region" description="Helical" evidence="5">
    <location>
        <begin position="217"/>
        <end position="239"/>
    </location>
</feature>
<dbReference type="InterPro" id="IPR011701">
    <property type="entry name" value="MFS"/>
</dbReference>
<keyword evidence="5" id="KW-1133">Transmembrane helix</keyword>
<comment type="subcellular location">
    <subcellularLocation>
        <location evidence="1">Cell membrane</location>
        <topology evidence="1">Multi-pass membrane protein</topology>
    </subcellularLocation>
</comment>
<evidence type="ECO:0000256" key="4">
    <source>
        <dbReference type="ARBA" id="ARBA00022847"/>
    </source>
</evidence>
<feature type="transmembrane region" description="Helical" evidence="5">
    <location>
        <begin position="456"/>
        <end position="473"/>
    </location>
</feature>
<reference evidence="7" key="1">
    <citation type="submission" date="2021-01" db="EMBL/GenBank/DDBJ databases">
        <authorList>
            <person name="Corre E."/>
            <person name="Pelletier E."/>
            <person name="Niang G."/>
            <person name="Scheremetjew M."/>
            <person name="Finn R."/>
            <person name="Kale V."/>
            <person name="Holt S."/>
            <person name="Cochrane G."/>
            <person name="Meng A."/>
            <person name="Brown T."/>
            <person name="Cohen L."/>
        </authorList>
    </citation>
    <scope>NUCLEOTIDE SEQUENCE</scope>
    <source>
        <strain evidence="7">CCMP1594</strain>
    </source>
</reference>
<keyword evidence="5" id="KW-0812">Transmembrane</keyword>
<feature type="transmembrane region" description="Helical" evidence="5">
    <location>
        <begin position="91"/>
        <end position="111"/>
    </location>
</feature>
<evidence type="ECO:0000256" key="2">
    <source>
        <dbReference type="ARBA" id="ARBA00022448"/>
    </source>
</evidence>
<dbReference type="GO" id="GO:0015293">
    <property type="term" value="F:symporter activity"/>
    <property type="evidence" value="ECO:0007669"/>
    <property type="project" value="UniProtKB-KW"/>
</dbReference>
<feature type="transmembrane region" description="Helical" evidence="5">
    <location>
        <begin position="390"/>
        <end position="416"/>
    </location>
</feature>
<dbReference type="EMBL" id="HBJA01071651">
    <property type="protein sequence ID" value="CAE0814020.1"/>
    <property type="molecule type" value="Transcribed_RNA"/>
</dbReference>